<evidence type="ECO:0000256" key="14">
    <source>
        <dbReference type="ARBA" id="ARBA00031378"/>
    </source>
</evidence>
<dbReference type="Proteomes" id="UP001060414">
    <property type="component" value="Chromosome"/>
</dbReference>
<evidence type="ECO:0000313" key="18">
    <source>
        <dbReference type="Proteomes" id="UP001060414"/>
    </source>
</evidence>
<proteinExistence type="inferred from homology"/>
<dbReference type="InterPro" id="IPR011009">
    <property type="entry name" value="Kinase-like_dom_sf"/>
</dbReference>
<evidence type="ECO:0000256" key="7">
    <source>
        <dbReference type="ARBA" id="ARBA00022679"/>
    </source>
</evidence>
<comment type="catalytic activity">
    <reaction evidence="15">
        <text>D-maltose + ATP = alpha-maltose 1-phosphate + ADP + H(+)</text>
        <dbReference type="Rhea" id="RHEA:31915"/>
        <dbReference type="ChEBI" id="CHEBI:15378"/>
        <dbReference type="ChEBI" id="CHEBI:17306"/>
        <dbReference type="ChEBI" id="CHEBI:30616"/>
        <dbReference type="ChEBI" id="CHEBI:63576"/>
        <dbReference type="ChEBI" id="CHEBI:456216"/>
        <dbReference type="EC" id="2.7.1.175"/>
    </reaction>
</comment>
<sequence length="1111" mass="129134">MPDKETPIEDNPLWYQDAIIYQVHIKAYSDADGNGIGDFRGLISKLDYLQSLGVTAIWLLPFYPSPLRDDGYDIADYKSVNPDYNTLKDFKEFLKQAHSRGLRVITELVLNHTSDQHPWFQRARRAKPGSKYRDWYVWNDSPEKYQDARIIFQDFETSNWSWDPIARAYYWHRFYAHQPDLNFENPQVRKEMFKVLDFWFAMGVDGLRLDAVPYLFERENTNCENLPETHDYLKELRAHIDRKFNNRMLLAEANQWPEDSVAYFGGGDECHMAFHFPIMPRMYMALMMEDRFPLVDILDQTPNIPDGCQWAIFLRNHDELTLEMVTDEERDYMYRTYATDPRARINLGIRRRLAPLLRNNRRKIELMNILLFSLPGTPIIYYGDEIGMGDNYYLGDRDGVRTPMQWSPDRNGGFSAANPQKLYLPVISDPEYHYESVNVENQERNPSSLLWWMRRVIAMRKQFKAFGRGSLEMLLPDNPKVLAFLRRHEDEIILVVANLSRFSQAVHLDLGRFAGMVPEEVFSHNRFPEIRETPYFLTLGIHDYYWFRLLPERPGRVLSEQAPKLRLRANQSWEQVLQGKTAERLCAEVLPDYLARVRWFRAKARGMRKVDMLEILPAHNEGRSFQLLMFRVLFTEGDSETYLLPLAALPLAAAQHLRDNHPRSVIAQLRIGDEDWLLYDAVVDPLLHEVFYGLISGRRRLKGGQGELSGQPSAALRKLVKRGDNLASQVLKAEQSNSALIFGDRLFFKLYRMLEDGINPDQEISRYLTEKVKFPHTPTYAGAIEYRRPGADPMAVGLLTSLVPNQGDAWSFTLDVLSSYIERLLSHRQELPDLAQPLPGLLEVDPDTLPSSLTETFGTFYLDMAGLLGRRTAEMHQALAGNPQDRNWRPEEFSTLYQRSVYQSMRALTRRTFMTLRQNLAHLPEDEQAHAESILERERDVLIRLSRIMGPKITSMKIRIHGDYHLGQVLFTGKDFVVIDFEGEPARTLSERRLKRSPLRDVAGMLRSFHYAAMSAMRRHTDDHPGDEQFLRPWLEAWSAHVGGIFLHHYIDQLGDTRLIPAQSGHLITLLHCFLLEKAVYELGYELNNRPDWVFLPLRGIELILSEKSAT</sequence>
<dbReference type="InterPro" id="IPR045857">
    <property type="entry name" value="O16G_dom_2"/>
</dbReference>
<dbReference type="GO" id="GO:0047471">
    <property type="term" value="F:maltose alpha-D-glucosyltransferase activity"/>
    <property type="evidence" value="ECO:0007669"/>
    <property type="project" value="UniProtKB-EC"/>
</dbReference>
<keyword evidence="10" id="KW-0106">Calcium</keyword>
<dbReference type="NCBIfam" id="TIGR02457">
    <property type="entry name" value="TreS_Cterm"/>
    <property type="match status" value="1"/>
</dbReference>
<dbReference type="InterPro" id="IPR040999">
    <property type="entry name" value="Mak_N_cap"/>
</dbReference>
<evidence type="ECO:0000256" key="9">
    <source>
        <dbReference type="ARBA" id="ARBA00022741"/>
    </source>
</evidence>
<evidence type="ECO:0000256" key="13">
    <source>
        <dbReference type="ARBA" id="ARBA00031251"/>
    </source>
</evidence>
<evidence type="ECO:0000313" key="17">
    <source>
        <dbReference type="EMBL" id="UWZ79207.1"/>
    </source>
</evidence>
<evidence type="ECO:0000256" key="15">
    <source>
        <dbReference type="ARBA" id="ARBA00049067"/>
    </source>
</evidence>
<dbReference type="RefSeq" id="WP_260747564.1">
    <property type="nucleotide sequence ID" value="NZ_CP092109.1"/>
</dbReference>
<comment type="catalytic activity">
    <reaction evidence="1">
        <text>D-maltose = alpha,alpha-trehalose</text>
        <dbReference type="Rhea" id="RHEA:15145"/>
        <dbReference type="ChEBI" id="CHEBI:16551"/>
        <dbReference type="ChEBI" id="CHEBI:17306"/>
        <dbReference type="EC" id="5.4.99.16"/>
    </reaction>
</comment>
<gene>
    <name evidence="17" type="primary">treS</name>
    <name evidence="17" type="ORF">L9S41_16215</name>
</gene>
<keyword evidence="9" id="KW-0547">Nucleotide-binding</keyword>
<dbReference type="PANTHER" id="PTHR10357">
    <property type="entry name" value="ALPHA-AMYLASE FAMILY MEMBER"/>
    <property type="match status" value="1"/>
</dbReference>
<dbReference type="PANTHER" id="PTHR10357:SF219">
    <property type="entry name" value="MALTOSE ALPHA-D-GLUCOSYLTRANSFERASE"/>
    <property type="match status" value="1"/>
</dbReference>
<dbReference type="NCBIfam" id="TIGR02456">
    <property type="entry name" value="treS_nterm"/>
    <property type="match status" value="1"/>
</dbReference>
<dbReference type="Pfam" id="PF00128">
    <property type="entry name" value="Alpha-amylase"/>
    <property type="match status" value="2"/>
</dbReference>
<comment type="similarity">
    <text evidence="2">Belongs to the glycosyl hydrolase 13 family. TreS subfamily.</text>
</comment>
<evidence type="ECO:0000256" key="10">
    <source>
        <dbReference type="ARBA" id="ARBA00022837"/>
    </source>
</evidence>
<dbReference type="InterPro" id="IPR002575">
    <property type="entry name" value="Aminoglycoside_PTrfase"/>
</dbReference>
<evidence type="ECO:0000256" key="2">
    <source>
        <dbReference type="ARBA" id="ARBA00005496"/>
    </source>
</evidence>
<dbReference type="Pfam" id="PF18085">
    <property type="entry name" value="Mak_N_cap"/>
    <property type="match status" value="1"/>
</dbReference>
<dbReference type="EC" id="5.4.99.16" evidence="5"/>
<evidence type="ECO:0000256" key="12">
    <source>
        <dbReference type="ARBA" id="ARBA00023235"/>
    </source>
</evidence>
<dbReference type="SUPFAM" id="SSF56112">
    <property type="entry name" value="Protein kinase-like (PK-like)"/>
    <property type="match status" value="1"/>
</dbReference>
<evidence type="ECO:0000256" key="6">
    <source>
        <dbReference type="ARBA" id="ARBA00013882"/>
    </source>
</evidence>
<organism evidence="17 18">
    <name type="scientific">Geoalkalibacter halelectricus</name>
    <dbReference type="NCBI Taxonomy" id="2847045"/>
    <lineage>
        <taxon>Bacteria</taxon>
        <taxon>Pseudomonadati</taxon>
        <taxon>Thermodesulfobacteriota</taxon>
        <taxon>Desulfuromonadia</taxon>
        <taxon>Desulfuromonadales</taxon>
        <taxon>Geoalkalibacteraceae</taxon>
        <taxon>Geoalkalibacter</taxon>
    </lineage>
</organism>
<accession>A0ABY5ZMN3</accession>
<evidence type="ECO:0000256" key="8">
    <source>
        <dbReference type="ARBA" id="ARBA00022723"/>
    </source>
</evidence>
<evidence type="ECO:0000259" key="16">
    <source>
        <dbReference type="SMART" id="SM00642"/>
    </source>
</evidence>
<evidence type="ECO:0000256" key="3">
    <source>
        <dbReference type="ARBA" id="ARBA00006219"/>
    </source>
</evidence>
<dbReference type="InterPro" id="IPR032091">
    <property type="entry name" value="Malt_amylase-like_C"/>
</dbReference>
<reference evidence="17" key="1">
    <citation type="journal article" date="2022" name="Environ. Microbiol.">
        <title>Geoalkalibacter halelectricus SAP #1 sp. nov. possessing extracellular electron transfer and mineral#reducing capabilities from a haloalkaline environment.</title>
        <authorList>
            <person name="Yadav S."/>
            <person name="Singh R."/>
            <person name="Sundharam S.S."/>
            <person name="Chaudhary S."/>
            <person name="Krishnamurthi S."/>
            <person name="Patil S.A."/>
        </authorList>
    </citation>
    <scope>NUCLEOTIDE SEQUENCE</scope>
    <source>
        <strain evidence="17">SAP-1</strain>
    </source>
</reference>
<dbReference type="Gene3D" id="3.20.20.80">
    <property type="entry name" value="Glycosidases"/>
    <property type="match status" value="1"/>
</dbReference>
<dbReference type="CDD" id="cd11334">
    <property type="entry name" value="AmyAc_TreS"/>
    <property type="match status" value="1"/>
</dbReference>
<dbReference type="InterPro" id="IPR006047">
    <property type="entry name" value="GH13_cat_dom"/>
</dbReference>
<evidence type="ECO:0000256" key="5">
    <source>
        <dbReference type="ARBA" id="ARBA00012619"/>
    </source>
</evidence>
<name>A0ABY5ZMN3_9BACT</name>
<evidence type="ECO:0000256" key="4">
    <source>
        <dbReference type="ARBA" id="ARBA00011962"/>
    </source>
</evidence>
<protein>
    <recommendedName>
        <fullName evidence="6">Maltokinase</fullName>
        <ecNumber evidence="4">2.7.1.175</ecNumber>
        <ecNumber evidence="5">5.4.99.16</ecNumber>
    </recommendedName>
    <alternativeName>
        <fullName evidence="14">Maltose alpha-D-glucosyltransferase</fullName>
    </alternativeName>
    <alternativeName>
        <fullName evidence="13">Maltose-1-phosphate synthase</fullName>
    </alternativeName>
</protein>
<keyword evidence="18" id="KW-1185">Reference proteome</keyword>
<dbReference type="InterPro" id="IPR017853">
    <property type="entry name" value="GH"/>
</dbReference>
<dbReference type="SUPFAM" id="SSF51011">
    <property type="entry name" value="Glycosyl hydrolase domain"/>
    <property type="match status" value="1"/>
</dbReference>
<dbReference type="InterPro" id="IPR013780">
    <property type="entry name" value="Glyco_hydro_b"/>
</dbReference>
<dbReference type="SMART" id="SM00642">
    <property type="entry name" value="Aamy"/>
    <property type="match status" value="1"/>
</dbReference>
<dbReference type="Pfam" id="PF16657">
    <property type="entry name" value="Malt_amylase_C"/>
    <property type="match status" value="1"/>
</dbReference>
<evidence type="ECO:0000256" key="1">
    <source>
        <dbReference type="ARBA" id="ARBA00001595"/>
    </source>
</evidence>
<dbReference type="EC" id="2.7.1.175" evidence="4"/>
<keyword evidence="7" id="KW-0808">Transferase</keyword>
<keyword evidence="8" id="KW-0479">Metal-binding</keyword>
<dbReference type="InterPro" id="IPR012810">
    <property type="entry name" value="TreS/a-amylase_N"/>
</dbReference>
<dbReference type="SUPFAM" id="SSF51445">
    <property type="entry name" value="(Trans)glycosidases"/>
    <property type="match status" value="1"/>
</dbReference>
<dbReference type="InterPro" id="IPR012811">
    <property type="entry name" value="TreS_maltokin_C_dom"/>
</dbReference>
<dbReference type="EMBL" id="CP092109">
    <property type="protein sequence ID" value="UWZ79207.1"/>
    <property type="molecule type" value="Genomic_DNA"/>
</dbReference>
<evidence type="ECO:0000256" key="11">
    <source>
        <dbReference type="ARBA" id="ARBA00022840"/>
    </source>
</evidence>
<comment type="similarity">
    <text evidence="3">Belongs to the aminoglycoside phosphotransferase family.</text>
</comment>
<dbReference type="Pfam" id="PF01636">
    <property type="entry name" value="APH"/>
    <property type="match status" value="1"/>
</dbReference>
<dbReference type="Gene3D" id="3.90.1200.10">
    <property type="match status" value="1"/>
</dbReference>
<dbReference type="Gene3D" id="3.90.400.10">
    <property type="entry name" value="Oligo-1,6-glucosidase, Domain 2"/>
    <property type="match status" value="1"/>
</dbReference>
<feature type="domain" description="Glycosyl hydrolase family 13 catalytic" evidence="16">
    <location>
        <begin position="22"/>
        <end position="421"/>
    </location>
</feature>
<dbReference type="Gene3D" id="2.60.40.1180">
    <property type="entry name" value="Golgi alpha-mannosidase II"/>
    <property type="match status" value="1"/>
</dbReference>
<keyword evidence="12 17" id="KW-0413">Isomerase</keyword>
<keyword evidence="11" id="KW-0067">ATP-binding</keyword>